<proteinExistence type="inferred from homology"/>
<dbReference type="InterPro" id="IPR010998">
    <property type="entry name" value="Integrase_recombinase_N"/>
</dbReference>
<name>A0A9D2ERR0_9FIRM</name>
<reference evidence="5" key="2">
    <citation type="submission" date="2021-04" db="EMBL/GenBank/DDBJ databases">
        <authorList>
            <person name="Gilroy R."/>
        </authorList>
    </citation>
    <scope>NUCLEOTIDE SEQUENCE</scope>
    <source>
        <strain evidence="5">ChiSxjej1B13-11774</strain>
    </source>
</reference>
<dbReference type="PROSITE" id="PS51898">
    <property type="entry name" value="TYR_RECOMBINASE"/>
    <property type="match status" value="1"/>
</dbReference>
<dbReference type="Gene3D" id="1.10.443.10">
    <property type="entry name" value="Intergrase catalytic core"/>
    <property type="match status" value="1"/>
</dbReference>
<comment type="similarity">
    <text evidence="1">Belongs to the 'phage' integrase family.</text>
</comment>
<protein>
    <submittedName>
        <fullName evidence="5">Site-specific integrase</fullName>
    </submittedName>
</protein>
<dbReference type="Pfam" id="PF02920">
    <property type="entry name" value="Integrase_DNA"/>
    <property type="match status" value="1"/>
</dbReference>
<dbReference type="InterPro" id="IPR004191">
    <property type="entry name" value="Integrase_Tn916-type_DNA-bd_N"/>
</dbReference>
<dbReference type="PANTHER" id="PTHR30349">
    <property type="entry name" value="PHAGE INTEGRASE-RELATED"/>
    <property type="match status" value="1"/>
</dbReference>
<keyword evidence="3" id="KW-0233">DNA recombination</keyword>
<sequence length="410" mass="47271">MPKVRKDNKGRNLRTGETQRSDGSYMFVYKLGTKKKYIYDTDLASLRAKEKQIAKDADDGIRTQEAMKLTLNDMFKVYMDNNIRLKPSTRANYEYLWDRYVKDEPFANEPLPNVRRSDVLGFYTKLLKHGFAINSLESINTIVHPAFELAVADDYIRKNPSKGIYTKLKTDGSAPKPKKRIALTKAQQKKFLQYIAKSPMYSHWLPVMVTLLGTGLRVGECTGLTKDDVDLNKGRISVNHALIYRVIDKKADFHITTPKTESGTRIIPILYPEVIEQLRQQIEVMDALYPNDKLVLNGYHGFIFRNRYGSFLSAHNINRAIERISTAYNMEELDQAELEDREPELLPHFTVHNLRHTFCTRLCESTNDIKFIQQVMGHADFSTTMDIYTHITQENMEEKAATIKGNLVLM</sequence>
<dbReference type="InterPro" id="IPR002104">
    <property type="entry name" value="Integrase_catalytic"/>
</dbReference>
<dbReference type="SUPFAM" id="SSF56349">
    <property type="entry name" value="DNA breaking-rejoining enzymes"/>
    <property type="match status" value="1"/>
</dbReference>
<evidence type="ECO:0000313" key="6">
    <source>
        <dbReference type="Proteomes" id="UP000824048"/>
    </source>
</evidence>
<dbReference type="SUPFAM" id="SSF54171">
    <property type="entry name" value="DNA-binding domain"/>
    <property type="match status" value="1"/>
</dbReference>
<evidence type="ECO:0000259" key="4">
    <source>
        <dbReference type="PROSITE" id="PS51898"/>
    </source>
</evidence>
<evidence type="ECO:0000256" key="3">
    <source>
        <dbReference type="ARBA" id="ARBA00023172"/>
    </source>
</evidence>
<dbReference type="AlphaFoldDB" id="A0A9D2ERR0"/>
<dbReference type="GO" id="GO:0006310">
    <property type="term" value="P:DNA recombination"/>
    <property type="evidence" value="ECO:0007669"/>
    <property type="project" value="UniProtKB-KW"/>
</dbReference>
<dbReference type="CDD" id="cd01189">
    <property type="entry name" value="INT_ICEBs1_C_like"/>
    <property type="match status" value="1"/>
</dbReference>
<dbReference type="GO" id="GO:0003677">
    <property type="term" value="F:DNA binding"/>
    <property type="evidence" value="ECO:0007669"/>
    <property type="project" value="UniProtKB-KW"/>
</dbReference>
<organism evidence="5 6">
    <name type="scientific">Candidatus Gemmiger excrementigallinarum</name>
    <dbReference type="NCBI Taxonomy" id="2838609"/>
    <lineage>
        <taxon>Bacteria</taxon>
        <taxon>Bacillati</taxon>
        <taxon>Bacillota</taxon>
        <taxon>Clostridia</taxon>
        <taxon>Eubacteriales</taxon>
        <taxon>Gemmiger</taxon>
    </lineage>
</organism>
<evidence type="ECO:0000256" key="2">
    <source>
        <dbReference type="ARBA" id="ARBA00023125"/>
    </source>
</evidence>
<dbReference type="Pfam" id="PF00589">
    <property type="entry name" value="Phage_integrase"/>
    <property type="match status" value="1"/>
</dbReference>
<gene>
    <name evidence="5" type="ORF">H9811_09025</name>
</gene>
<dbReference type="InterPro" id="IPR011010">
    <property type="entry name" value="DNA_brk_join_enz"/>
</dbReference>
<dbReference type="EMBL" id="DXBP01000053">
    <property type="protein sequence ID" value="HIZ42688.1"/>
    <property type="molecule type" value="Genomic_DNA"/>
</dbReference>
<dbReference type="InterPro" id="IPR013762">
    <property type="entry name" value="Integrase-like_cat_sf"/>
</dbReference>
<accession>A0A9D2ERR0</accession>
<evidence type="ECO:0000256" key="1">
    <source>
        <dbReference type="ARBA" id="ARBA00008857"/>
    </source>
</evidence>
<dbReference type="Proteomes" id="UP000824048">
    <property type="component" value="Unassembled WGS sequence"/>
</dbReference>
<dbReference type="GO" id="GO:0008907">
    <property type="term" value="F:integrase activity"/>
    <property type="evidence" value="ECO:0007669"/>
    <property type="project" value="InterPro"/>
</dbReference>
<evidence type="ECO:0000313" key="5">
    <source>
        <dbReference type="EMBL" id="HIZ42688.1"/>
    </source>
</evidence>
<dbReference type="Gene3D" id="1.10.150.130">
    <property type="match status" value="1"/>
</dbReference>
<feature type="domain" description="Tyr recombinase" evidence="4">
    <location>
        <begin position="178"/>
        <end position="401"/>
    </location>
</feature>
<dbReference type="PANTHER" id="PTHR30349:SF41">
    <property type="entry name" value="INTEGRASE_RECOMBINASE PROTEIN MJ0367-RELATED"/>
    <property type="match status" value="1"/>
</dbReference>
<dbReference type="InterPro" id="IPR016177">
    <property type="entry name" value="DNA-bd_dom_sf"/>
</dbReference>
<reference evidence="5" key="1">
    <citation type="journal article" date="2021" name="PeerJ">
        <title>Extensive microbial diversity within the chicken gut microbiome revealed by metagenomics and culture.</title>
        <authorList>
            <person name="Gilroy R."/>
            <person name="Ravi A."/>
            <person name="Getino M."/>
            <person name="Pursley I."/>
            <person name="Horton D.L."/>
            <person name="Alikhan N.F."/>
            <person name="Baker D."/>
            <person name="Gharbi K."/>
            <person name="Hall N."/>
            <person name="Watson M."/>
            <person name="Adriaenssens E.M."/>
            <person name="Foster-Nyarko E."/>
            <person name="Jarju S."/>
            <person name="Secka A."/>
            <person name="Antonio M."/>
            <person name="Oren A."/>
            <person name="Chaudhuri R.R."/>
            <person name="La Ragione R."/>
            <person name="Hildebrand F."/>
            <person name="Pallen M.J."/>
        </authorList>
    </citation>
    <scope>NUCLEOTIDE SEQUENCE</scope>
    <source>
        <strain evidence="5">ChiSxjej1B13-11774</strain>
    </source>
</reference>
<dbReference type="InterPro" id="IPR050090">
    <property type="entry name" value="Tyrosine_recombinase_XerCD"/>
</dbReference>
<dbReference type="Gene3D" id="3.30.160.60">
    <property type="entry name" value="Classic Zinc Finger"/>
    <property type="match status" value="1"/>
</dbReference>
<keyword evidence="2" id="KW-0238">DNA-binding</keyword>
<comment type="caution">
    <text evidence="5">The sequence shown here is derived from an EMBL/GenBank/DDBJ whole genome shotgun (WGS) entry which is preliminary data.</text>
</comment>